<dbReference type="Proteomes" id="UP000807353">
    <property type="component" value="Unassembled WGS sequence"/>
</dbReference>
<proteinExistence type="predicted"/>
<sequence>MRLLSSEDVMNGDVGDGGKNRKSDESRQSVWSMLEKLRHGRSTLGKKANSDDTGEGVMMYSPLEPKSDSQVEIAESELEYIDLEDFRSGKLVDEDQANGKGQEEATPPAVPNQPVLEKLWVPSTTNLSLYTTWWGYRLYLPPPVMSTLGDNQLKATKRAAMITAALQWFLNKIPLTMMPPQVRGAAVLLRRLLPLVGYIGVFIAWSWTRISARDKGNGVVLTATWLLPVALIPMAWDAGTIHGPSSVPLPPKDGEEATAEGNNAPYTDGNGGGSKSKKPRK</sequence>
<comment type="caution">
    <text evidence="3">The sequence shown here is derived from an EMBL/GenBank/DDBJ whole genome shotgun (WGS) entry which is preliminary data.</text>
</comment>
<organism evidence="3 4">
    <name type="scientific">Collybia nuda</name>
    <dbReference type="NCBI Taxonomy" id="64659"/>
    <lineage>
        <taxon>Eukaryota</taxon>
        <taxon>Fungi</taxon>
        <taxon>Dikarya</taxon>
        <taxon>Basidiomycota</taxon>
        <taxon>Agaricomycotina</taxon>
        <taxon>Agaricomycetes</taxon>
        <taxon>Agaricomycetidae</taxon>
        <taxon>Agaricales</taxon>
        <taxon>Tricholomatineae</taxon>
        <taxon>Clitocybaceae</taxon>
        <taxon>Collybia</taxon>
    </lineage>
</organism>
<protein>
    <submittedName>
        <fullName evidence="3">Uncharacterized protein</fullName>
    </submittedName>
</protein>
<dbReference type="OrthoDB" id="3247214at2759"/>
<reference evidence="3" key="1">
    <citation type="submission" date="2020-11" db="EMBL/GenBank/DDBJ databases">
        <authorList>
            <consortium name="DOE Joint Genome Institute"/>
            <person name="Ahrendt S."/>
            <person name="Riley R."/>
            <person name="Andreopoulos W."/>
            <person name="Labutti K."/>
            <person name="Pangilinan J."/>
            <person name="Ruiz-Duenas F.J."/>
            <person name="Barrasa J.M."/>
            <person name="Sanchez-Garcia M."/>
            <person name="Camarero S."/>
            <person name="Miyauchi S."/>
            <person name="Serrano A."/>
            <person name="Linde D."/>
            <person name="Babiker R."/>
            <person name="Drula E."/>
            <person name="Ayuso-Fernandez I."/>
            <person name="Pacheco R."/>
            <person name="Padilla G."/>
            <person name="Ferreira P."/>
            <person name="Barriuso J."/>
            <person name="Kellner H."/>
            <person name="Castanera R."/>
            <person name="Alfaro M."/>
            <person name="Ramirez L."/>
            <person name="Pisabarro A.G."/>
            <person name="Kuo A."/>
            <person name="Tritt A."/>
            <person name="Lipzen A."/>
            <person name="He G."/>
            <person name="Yan M."/>
            <person name="Ng V."/>
            <person name="Cullen D."/>
            <person name="Martin F."/>
            <person name="Rosso M.-N."/>
            <person name="Henrissat B."/>
            <person name="Hibbett D."/>
            <person name="Martinez A.T."/>
            <person name="Grigoriev I.V."/>
        </authorList>
    </citation>
    <scope>NUCLEOTIDE SEQUENCE</scope>
    <source>
        <strain evidence="3">CBS 247.69</strain>
    </source>
</reference>
<feature type="region of interest" description="Disordered" evidence="1">
    <location>
        <begin position="244"/>
        <end position="281"/>
    </location>
</feature>
<dbReference type="AlphaFoldDB" id="A0A9P5YJA6"/>
<feature type="transmembrane region" description="Helical" evidence="2">
    <location>
        <begin position="187"/>
        <end position="207"/>
    </location>
</feature>
<gene>
    <name evidence="3" type="ORF">BDZ94DRAFT_1243174</name>
</gene>
<keyword evidence="4" id="KW-1185">Reference proteome</keyword>
<name>A0A9P5YJA6_9AGAR</name>
<keyword evidence="2" id="KW-0812">Transmembrane</keyword>
<feature type="region of interest" description="Disordered" evidence="1">
    <location>
        <begin position="1"/>
        <end position="68"/>
    </location>
</feature>
<accession>A0A9P5YJA6</accession>
<keyword evidence="2" id="KW-1133">Transmembrane helix</keyword>
<evidence type="ECO:0000313" key="4">
    <source>
        <dbReference type="Proteomes" id="UP000807353"/>
    </source>
</evidence>
<evidence type="ECO:0000313" key="3">
    <source>
        <dbReference type="EMBL" id="KAF9469751.1"/>
    </source>
</evidence>
<feature type="compositionally biased region" description="Basic and acidic residues" evidence="1">
    <location>
        <begin position="16"/>
        <end position="27"/>
    </location>
</feature>
<evidence type="ECO:0000256" key="2">
    <source>
        <dbReference type="SAM" id="Phobius"/>
    </source>
</evidence>
<feature type="transmembrane region" description="Helical" evidence="2">
    <location>
        <begin position="219"/>
        <end position="236"/>
    </location>
</feature>
<dbReference type="EMBL" id="MU150229">
    <property type="protein sequence ID" value="KAF9469751.1"/>
    <property type="molecule type" value="Genomic_DNA"/>
</dbReference>
<keyword evidence="2" id="KW-0472">Membrane</keyword>
<evidence type="ECO:0000256" key="1">
    <source>
        <dbReference type="SAM" id="MobiDB-lite"/>
    </source>
</evidence>